<evidence type="ECO:0000256" key="4">
    <source>
        <dbReference type="ARBA" id="ARBA00022723"/>
    </source>
</evidence>
<dbReference type="EC" id="6.2.1.5" evidence="9"/>
<dbReference type="PROSITE" id="PS50975">
    <property type="entry name" value="ATP_GRASP"/>
    <property type="match status" value="1"/>
</dbReference>
<feature type="binding site" evidence="9">
    <location>
        <position position="314"/>
    </location>
    <ligand>
        <name>substrate</name>
        <note>ligand shared with subunit alpha</note>
    </ligand>
</feature>
<evidence type="ECO:0000256" key="6">
    <source>
        <dbReference type="ARBA" id="ARBA00022840"/>
    </source>
</evidence>
<dbReference type="GO" id="GO:0006099">
    <property type="term" value="P:tricarboxylic acid cycle"/>
    <property type="evidence" value="ECO:0007669"/>
    <property type="project" value="UniProtKB-UniRule"/>
</dbReference>
<dbReference type="Gene3D" id="3.40.50.261">
    <property type="entry name" value="Succinyl-CoA synthetase domains"/>
    <property type="match status" value="1"/>
</dbReference>
<sequence>MTPNILRAIAASPPPGQLFSNSLKVPRYGRFPLILKPQTRKLSIHEYQAQGLLAKARINVPRGRVAESPEAVRDAAASLGGPCILKAQVLAGGRGKGVFDSGLKGGVQLVESAETAFNMSKQMIGSRLRTKQTSEKGLEVGKVYVAEKVKYDKEFYLSIAVDRDNACPAIIASRYGGVDIEALAARDDNSIVRIPLDYHNGVTGEVSAQVASALYLDTEAQKQDLRALLDNLYGLFKSSDATLVEINPLVLTASGPLACLDSKFNFDNAARFRQPDLFALEDKSTSSKDALEREAESLGFAYVRLEGNIGNIVNGAGLAMATNDAVNYLGGNCANFLDAGGRATKETMAEAFRIVLSDERVKVIFINIYGGIIHGDMVARSIIEGVQEIEPLRVPMVVRLQGTRSAEGQQALADYGHGIHSVNDFTAAVQLAVKLAAE</sequence>
<feature type="binding site" evidence="9">
    <location>
        <begin position="93"/>
        <end position="95"/>
    </location>
    <ligand>
        <name>ATP</name>
        <dbReference type="ChEBI" id="CHEBI:30616"/>
    </ligand>
</feature>
<keyword evidence="2 9" id="KW-0816">Tricarboxylic acid cycle</keyword>
<comment type="pathway">
    <text evidence="1 9">Carbohydrate metabolism; tricarboxylic acid cycle; succinate from succinyl-CoA (ligase route): step 1/1.</text>
</comment>
<evidence type="ECO:0000256" key="7">
    <source>
        <dbReference type="ARBA" id="ARBA00022842"/>
    </source>
</evidence>
<dbReference type="FunFam" id="3.40.50.261:FF:000001">
    <property type="entry name" value="Succinate--CoA ligase [ADP-forming] subunit beta"/>
    <property type="match status" value="1"/>
</dbReference>
<gene>
    <name evidence="12" type="ORF">ASPSYDRAFT_81731</name>
</gene>
<accession>A0A1L9T622</accession>
<dbReference type="SUPFAM" id="SSF56059">
    <property type="entry name" value="Glutathione synthetase ATP-binding domain-like"/>
    <property type="match status" value="1"/>
</dbReference>
<evidence type="ECO:0000259" key="11">
    <source>
        <dbReference type="PROSITE" id="PS50975"/>
    </source>
</evidence>
<evidence type="ECO:0000256" key="9">
    <source>
        <dbReference type="HAMAP-Rule" id="MF_03219"/>
    </source>
</evidence>
<dbReference type="SUPFAM" id="SSF52210">
    <property type="entry name" value="Succinyl-CoA synthetase domains"/>
    <property type="match status" value="1"/>
</dbReference>
<dbReference type="EMBL" id="KV878594">
    <property type="protein sequence ID" value="OJJ54848.1"/>
    <property type="molecule type" value="Genomic_DNA"/>
</dbReference>
<feature type="binding site" evidence="9">
    <location>
        <position position="154"/>
    </location>
    <ligand>
        <name>ATP</name>
        <dbReference type="ChEBI" id="CHEBI:30616"/>
    </ligand>
</feature>
<evidence type="ECO:0000313" key="13">
    <source>
        <dbReference type="Proteomes" id="UP000184356"/>
    </source>
</evidence>
<dbReference type="Gene3D" id="3.30.470.20">
    <property type="entry name" value="ATP-grasp fold, B domain"/>
    <property type="match status" value="1"/>
</dbReference>
<dbReference type="GO" id="GO:0000287">
    <property type="term" value="F:magnesium ion binding"/>
    <property type="evidence" value="ECO:0007669"/>
    <property type="project" value="UniProtKB-UniRule"/>
</dbReference>
<feature type="binding site" evidence="9">
    <location>
        <position position="86"/>
    </location>
    <ligand>
        <name>ATP</name>
        <dbReference type="ChEBI" id="CHEBI:30616"/>
    </ligand>
</feature>
<comment type="subcellular location">
    <subcellularLocation>
        <location evidence="9">Mitochondrion</location>
    </subcellularLocation>
</comment>
<comment type="subunit">
    <text evidence="9 10">Heterodimer of an alpha and a beta subunit.</text>
</comment>
<dbReference type="Gene3D" id="3.30.1490.20">
    <property type="entry name" value="ATP-grasp fold, A domain"/>
    <property type="match status" value="1"/>
</dbReference>
<keyword evidence="4 9" id="KW-0479">Metal-binding</keyword>
<comment type="caution">
    <text evidence="9">Lacks conserved residue(s) required for the propagation of feature annotation.</text>
</comment>
<dbReference type="AlphaFoldDB" id="A0A1L9T622"/>
<name>A0A1L9T622_9EURO</name>
<organism evidence="12 13">
    <name type="scientific">Aspergillus sydowii CBS 593.65</name>
    <dbReference type="NCBI Taxonomy" id="1036612"/>
    <lineage>
        <taxon>Eukaryota</taxon>
        <taxon>Fungi</taxon>
        <taxon>Dikarya</taxon>
        <taxon>Ascomycota</taxon>
        <taxon>Pezizomycotina</taxon>
        <taxon>Eurotiomycetes</taxon>
        <taxon>Eurotiomycetidae</taxon>
        <taxon>Eurotiales</taxon>
        <taxon>Aspergillaceae</taxon>
        <taxon>Aspergillus</taxon>
        <taxon>Aspergillus subgen. Nidulantes</taxon>
    </lineage>
</organism>
<keyword evidence="6 9" id="KW-0067">ATP-binding</keyword>
<evidence type="ECO:0000256" key="8">
    <source>
        <dbReference type="ARBA" id="ARBA00022946"/>
    </source>
</evidence>
<dbReference type="GO" id="GO:0042709">
    <property type="term" value="C:succinate-CoA ligase complex"/>
    <property type="evidence" value="ECO:0007669"/>
    <property type="project" value="TreeGrafter"/>
</dbReference>
<dbReference type="PROSITE" id="PS01217">
    <property type="entry name" value="SUCCINYL_COA_LIG_3"/>
    <property type="match status" value="1"/>
</dbReference>
<dbReference type="InterPro" id="IPR005809">
    <property type="entry name" value="Succ_CoA_ligase-like_bsu"/>
</dbReference>
<dbReference type="PANTHER" id="PTHR11815">
    <property type="entry name" value="SUCCINYL-COA SYNTHETASE BETA CHAIN"/>
    <property type="match status" value="1"/>
</dbReference>
<keyword evidence="13" id="KW-1185">Reference proteome</keyword>
<comment type="catalytic activity">
    <reaction evidence="9">
        <text>succinate + ATP + CoA = succinyl-CoA + ADP + phosphate</text>
        <dbReference type="Rhea" id="RHEA:17661"/>
        <dbReference type="ChEBI" id="CHEBI:30031"/>
        <dbReference type="ChEBI" id="CHEBI:30616"/>
        <dbReference type="ChEBI" id="CHEBI:43474"/>
        <dbReference type="ChEBI" id="CHEBI:57287"/>
        <dbReference type="ChEBI" id="CHEBI:57292"/>
        <dbReference type="ChEBI" id="CHEBI:456216"/>
        <dbReference type="EC" id="6.2.1.5"/>
    </reaction>
</comment>
<dbReference type="Proteomes" id="UP000184356">
    <property type="component" value="Unassembled WGS sequence"/>
</dbReference>
<evidence type="ECO:0000256" key="5">
    <source>
        <dbReference type="ARBA" id="ARBA00022741"/>
    </source>
</evidence>
<evidence type="ECO:0000256" key="2">
    <source>
        <dbReference type="ARBA" id="ARBA00022532"/>
    </source>
</evidence>
<dbReference type="GO" id="GO:0006104">
    <property type="term" value="P:succinyl-CoA metabolic process"/>
    <property type="evidence" value="ECO:0007669"/>
    <property type="project" value="TreeGrafter"/>
</dbReference>
<keyword evidence="8" id="KW-0809">Transit peptide</keyword>
<dbReference type="InterPro" id="IPR013815">
    <property type="entry name" value="ATP_grasp_subdomain_1"/>
</dbReference>
<dbReference type="Pfam" id="PF08442">
    <property type="entry name" value="ATP-grasp_2"/>
    <property type="match status" value="1"/>
</dbReference>
<keyword evidence="7 9" id="KW-0460">Magnesium</keyword>
<dbReference type="NCBIfam" id="TIGR01016">
    <property type="entry name" value="sucCoAbeta"/>
    <property type="match status" value="1"/>
</dbReference>
<comment type="function">
    <text evidence="9">Succinyl-CoA synthetase functions in the citric acid cycle (TCA), coupling the hydrolysis of succinyl-CoA to the synthesis of ATP and thus represents the only step of substrate-level phosphorylation in the TCA. The beta subunit provides nucleotide specificity of the enzyme and binds the substrate succinate, while the binding sites for coenzyme A and phosphate are found in the alpha subunit.</text>
</comment>
<dbReference type="InterPro" id="IPR017866">
    <property type="entry name" value="Succ-CoA_synthase_bsu_CS"/>
</dbReference>
<evidence type="ECO:0000256" key="1">
    <source>
        <dbReference type="ARBA" id="ARBA00005064"/>
    </source>
</evidence>
<dbReference type="NCBIfam" id="NF001913">
    <property type="entry name" value="PRK00696.1"/>
    <property type="match status" value="1"/>
</dbReference>
<dbReference type="FunFam" id="3.30.470.20:FF:000002">
    <property type="entry name" value="Succinate--CoA ligase [ADP-forming] subunit beta"/>
    <property type="match status" value="1"/>
</dbReference>
<protein>
    <recommendedName>
        <fullName evidence="9">Succinate--CoA ligase [ADP-forming] subunit beta, mitochondrial</fullName>
        <ecNumber evidence="9">6.2.1.5</ecNumber>
    </recommendedName>
    <alternativeName>
        <fullName evidence="9">Succinyl-CoA synthetase beta chain</fullName>
        <shortName evidence="9">SCS-beta</shortName>
    </alternativeName>
</protein>
<evidence type="ECO:0000313" key="12">
    <source>
        <dbReference type="EMBL" id="OJJ54848.1"/>
    </source>
</evidence>
<feature type="binding site" evidence="9">
    <location>
        <position position="261"/>
    </location>
    <ligand>
        <name>Mg(2+)</name>
        <dbReference type="ChEBI" id="CHEBI:18420"/>
    </ligand>
</feature>
<keyword evidence="5 9" id="KW-0547">Nucleotide-binding</keyword>
<dbReference type="GO" id="GO:0004775">
    <property type="term" value="F:succinate-CoA ligase (ADP-forming) activity"/>
    <property type="evidence" value="ECO:0007669"/>
    <property type="project" value="UniProtKB-UniRule"/>
</dbReference>
<reference evidence="13" key="1">
    <citation type="journal article" date="2017" name="Genome Biol.">
        <title>Comparative genomics reveals high biological diversity and specific adaptations in the industrially and medically important fungal genus Aspergillus.</title>
        <authorList>
            <person name="de Vries R.P."/>
            <person name="Riley R."/>
            <person name="Wiebenga A."/>
            <person name="Aguilar-Osorio G."/>
            <person name="Amillis S."/>
            <person name="Uchima C.A."/>
            <person name="Anderluh G."/>
            <person name="Asadollahi M."/>
            <person name="Askin M."/>
            <person name="Barry K."/>
            <person name="Battaglia E."/>
            <person name="Bayram O."/>
            <person name="Benocci T."/>
            <person name="Braus-Stromeyer S.A."/>
            <person name="Caldana C."/>
            <person name="Canovas D."/>
            <person name="Cerqueira G.C."/>
            <person name="Chen F."/>
            <person name="Chen W."/>
            <person name="Choi C."/>
            <person name="Clum A."/>
            <person name="Dos Santos R.A."/>
            <person name="Damasio A.R."/>
            <person name="Diallinas G."/>
            <person name="Emri T."/>
            <person name="Fekete E."/>
            <person name="Flipphi M."/>
            <person name="Freyberg S."/>
            <person name="Gallo A."/>
            <person name="Gournas C."/>
            <person name="Habgood R."/>
            <person name="Hainaut M."/>
            <person name="Harispe M.L."/>
            <person name="Henrissat B."/>
            <person name="Hilden K.S."/>
            <person name="Hope R."/>
            <person name="Hossain A."/>
            <person name="Karabika E."/>
            <person name="Karaffa L."/>
            <person name="Karanyi Z."/>
            <person name="Krasevec N."/>
            <person name="Kuo A."/>
            <person name="Kusch H."/>
            <person name="LaButti K."/>
            <person name="Lagendijk E.L."/>
            <person name="Lapidus A."/>
            <person name="Levasseur A."/>
            <person name="Lindquist E."/>
            <person name="Lipzen A."/>
            <person name="Logrieco A.F."/>
            <person name="MacCabe A."/>
            <person name="Maekelae M.R."/>
            <person name="Malavazi I."/>
            <person name="Melin P."/>
            <person name="Meyer V."/>
            <person name="Mielnichuk N."/>
            <person name="Miskei M."/>
            <person name="Molnar A.P."/>
            <person name="Mule G."/>
            <person name="Ngan C.Y."/>
            <person name="Orejas M."/>
            <person name="Orosz E."/>
            <person name="Ouedraogo J.P."/>
            <person name="Overkamp K.M."/>
            <person name="Park H.-S."/>
            <person name="Perrone G."/>
            <person name="Piumi F."/>
            <person name="Punt P.J."/>
            <person name="Ram A.F."/>
            <person name="Ramon A."/>
            <person name="Rauscher S."/>
            <person name="Record E."/>
            <person name="Riano-Pachon D.M."/>
            <person name="Robert V."/>
            <person name="Roehrig J."/>
            <person name="Ruller R."/>
            <person name="Salamov A."/>
            <person name="Salih N.S."/>
            <person name="Samson R.A."/>
            <person name="Sandor E."/>
            <person name="Sanguinetti M."/>
            <person name="Schuetze T."/>
            <person name="Sepcic K."/>
            <person name="Shelest E."/>
            <person name="Sherlock G."/>
            <person name="Sophianopoulou V."/>
            <person name="Squina F.M."/>
            <person name="Sun H."/>
            <person name="Susca A."/>
            <person name="Todd R.B."/>
            <person name="Tsang A."/>
            <person name="Unkles S.E."/>
            <person name="van de Wiele N."/>
            <person name="van Rossen-Uffink D."/>
            <person name="Oliveira J.V."/>
            <person name="Vesth T.C."/>
            <person name="Visser J."/>
            <person name="Yu J.-H."/>
            <person name="Zhou M."/>
            <person name="Andersen M.R."/>
            <person name="Archer D.B."/>
            <person name="Baker S.E."/>
            <person name="Benoit I."/>
            <person name="Brakhage A.A."/>
            <person name="Braus G.H."/>
            <person name="Fischer R."/>
            <person name="Frisvad J.C."/>
            <person name="Goldman G.H."/>
            <person name="Houbraken J."/>
            <person name="Oakley B."/>
            <person name="Pocsi I."/>
            <person name="Scazzocchio C."/>
            <person name="Seiboth B."/>
            <person name="vanKuyk P.A."/>
            <person name="Wortman J."/>
            <person name="Dyer P.S."/>
            <person name="Grigoriev I.V."/>
        </authorList>
    </citation>
    <scope>NUCLEOTIDE SEQUENCE [LARGE SCALE GENOMIC DNA]</scope>
    <source>
        <strain evidence="13">CBS 593.65</strain>
    </source>
</reference>
<dbReference type="RefSeq" id="XP_040698654.1">
    <property type="nucleotide sequence ID" value="XM_040851106.1"/>
</dbReference>
<dbReference type="PIRSF" id="PIRSF001554">
    <property type="entry name" value="SucCS_beta"/>
    <property type="match status" value="1"/>
</dbReference>
<dbReference type="UniPathway" id="UPA00223">
    <property type="reaction ID" value="UER00999"/>
</dbReference>
<comment type="cofactor">
    <cofactor evidence="9">
        <name>Mg(2+)</name>
        <dbReference type="ChEBI" id="CHEBI:18420"/>
    </cofactor>
    <text evidence="9">Binds 1 Mg(2+) ion per subunit.</text>
</comment>
<proteinExistence type="inferred from homology"/>
<dbReference type="HAMAP" id="MF_00558">
    <property type="entry name" value="Succ_CoA_beta"/>
    <property type="match status" value="1"/>
</dbReference>
<feature type="binding site" evidence="9">
    <location>
        <position position="247"/>
    </location>
    <ligand>
        <name>Mg(2+)</name>
        <dbReference type="ChEBI" id="CHEBI:18420"/>
    </ligand>
</feature>
<dbReference type="GO" id="GO:0005524">
    <property type="term" value="F:ATP binding"/>
    <property type="evidence" value="ECO:0007669"/>
    <property type="project" value="UniProtKB-UniRule"/>
</dbReference>
<dbReference type="Pfam" id="PF00549">
    <property type="entry name" value="Ligase_CoA"/>
    <property type="match status" value="1"/>
</dbReference>
<keyword evidence="9" id="KW-0496">Mitochondrion</keyword>
<dbReference type="InterPro" id="IPR011761">
    <property type="entry name" value="ATP-grasp"/>
</dbReference>
<dbReference type="InterPro" id="IPR016102">
    <property type="entry name" value="Succinyl-CoA_synth-like"/>
</dbReference>
<dbReference type="VEuPathDB" id="FungiDB:ASPSYDRAFT_81731"/>
<dbReference type="InterPro" id="IPR013650">
    <property type="entry name" value="ATP-grasp_succ-CoA_synth-type"/>
</dbReference>
<dbReference type="OrthoDB" id="1664372at2759"/>
<dbReference type="STRING" id="1036612.A0A1L9T622"/>
<dbReference type="InterPro" id="IPR005811">
    <property type="entry name" value="SUCC_ACL_C"/>
</dbReference>
<keyword evidence="3 9" id="KW-0436">Ligase</keyword>
<evidence type="ECO:0000256" key="3">
    <source>
        <dbReference type="ARBA" id="ARBA00022598"/>
    </source>
</evidence>
<dbReference type="PANTHER" id="PTHR11815:SF1">
    <property type="entry name" value="SUCCINATE--COA LIGASE [ADP-FORMING] SUBUNIT BETA, MITOCHONDRIAL"/>
    <property type="match status" value="1"/>
</dbReference>
<evidence type="ECO:0000256" key="10">
    <source>
        <dbReference type="RuleBase" id="RU361258"/>
    </source>
</evidence>
<dbReference type="GeneID" id="63767179"/>
<dbReference type="GO" id="GO:0005739">
    <property type="term" value="C:mitochondrion"/>
    <property type="evidence" value="ECO:0007669"/>
    <property type="project" value="UniProtKB-SubCell"/>
</dbReference>
<comment type="similarity">
    <text evidence="9 10">Belongs to the succinate/malate CoA ligase beta subunit family.</text>
</comment>
<feature type="domain" description="ATP-grasp" evidence="11">
    <location>
        <begin position="50"/>
        <end position="277"/>
    </location>
</feature>